<dbReference type="CDD" id="cd22165">
    <property type="entry name" value="F-box_AtSKIP22-like"/>
    <property type="match status" value="1"/>
</dbReference>
<feature type="region of interest" description="Disordered" evidence="1">
    <location>
        <begin position="1"/>
        <end position="53"/>
    </location>
</feature>
<dbReference type="PANTHER" id="PTHR47602:SF2">
    <property type="entry name" value="F-BOX PROTEIN SKIP22"/>
    <property type="match status" value="1"/>
</dbReference>
<evidence type="ECO:0000256" key="1">
    <source>
        <dbReference type="SAM" id="MobiDB-lite"/>
    </source>
</evidence>
<dbReference type="OrthoDB" id="101791at2759"/>
<accession>A0A1R3GZ67</accession>
<dbReference type="InterPro" id="IPR001810">
    <property type="entry name" value="F-box_dom"/>
</dbReference>
<dbReference type="PROSITE" id="PS50181">
    <property type="entry name" value="FBOX"/>
    <property type="match status" value="1"/>
</dbReference>
<evidence type="ECO:0000313" key="3">
    <source>
        <dbReference type="EMBL" id="OMO63414.1"/>
    </source>
</evidence>
<dbReference type="EMBL" id="AWUE01021124">
    <property type="protein sequence ID" value="OMO63414.1"/>
    <property type="molecule type" value="Genomic_DNA"/>
</dbReference>
<gene>
    <name evidence="3" type="ORF">COLO4_32483</name>
</gene>
<reference evidence="4" key="1">
    <citation type="submission" date="2013-09" db="EMBL/GenBank/DDBJ databases">
        <title>Corchorus olitorius genome sequencing.</title>
        <authorList>
            <person name="Alam M."/>
            <person name="Haque M.S."/>
            <person name="Islam M.S."/>
            <person name="Emdad E.M."/>
            <person name="Islam M.M."/>
            <person name="Ahmed B."/>
            <person name="Halim A."/>
            <person name="Hossen Q.M.M."/>
            <person name="Hossain M.Z."/>
            <person name="Ahmed R."/>
            <person name="Khan M.M."/>
            <person name="Islam R."/>
            <person name="Rashid M.M."/>
            <person name="Khan S.A."/>
            <person name="Rahman M.S."/>
            <person name="Alam M."/>
            <person name="Yahiya A.S."/>
            <person name="Khan M.S."/>
            <person name="Azam M.S."/>
            <person name="Haque T."/>
            <person name="Lashkar M.Z.H."/>
            <person name="Akhand A.I."/>
            <person name="Morshed G."/>
            <person name="Roy S."/>
            <person name="Uddin K.S."/>
            <person name="Rabeya T."/>
            <person name="Hossain A.S."/>
            <person name="Chowdhury A."/>
            <person name="Snigdha A.R."/>
            <person name="Mortoza M.S."/>
            <person name="Matin S.A."/>
            <person name="Hoque S.M.E."/>
            <person name="Islam M.K."/>
            <person name="Roy D.K."/>
            <person name="Haider R."/>
            <person name="Moosa M.M."/>
            <person name="Elias S.M."/>
            <person name="Hasan A.M."/>
            <person name="Jahan S."/>
            <person name="Shafiuddin M."/>
            <person name="Mahmood N."/>
            <person name="Shommy N.S."/>
        </authorList>
    </citation>
    <scope>NUCLEOTIDE SEQUENCE [LARGE SCALE GENOMIC DNA]</scope>
    <source>
        <strain evidence="4">cv. O-4</strain>
    </source>
</reference>
<organism evidence="3 4">
    <name type="scientific">Corchorus olitorius</name>
    <dbReference type="NCBI Taxonomy" id="93759"/>
    <lineage>
        <taxon>Eukaryota</taxon>
        <taxon>Viridiplantae</taxon>
        <taxon>Streptophyta</taxon>
        <taxon>Embryophyta</taxon>
        <taxon>Tracheophyta</taxon>
        <taxon>Spermatophyta</taxon>
        <taxon>Magnoliopsida</taxon>
        <taxon>eudicotyledons</taxon>
        <taxon>Gunneridae</taxon>
        <taxon>Pentapetalae</taxon>
        <taxon>rosids</taxon>
        <taxon>malvids</taxon>
        <taxon>Malvales</taxon>
        <taxon>Malvaceae</taxon>
        <taxon>Grewioideae</taxon>
        <taxon>Apeibeae</taxon>
        <taxon>Corchorus</taxon>
    </lineage>
</organism>
<feature type="compositionally biased region" description="Polar residues" evidence="1">
    <location>
        <begin position="1"/>
        <end position="21"/>
    </location>
</feature>
<evidence type="ECO:0000313" key="4">
    <source>
        <dbReference type="Proteomes" id="UP000187203"/>
    </source>
</evidence>
<dbReference type="Gene3D" id="3.40.1000.30">
    <property type="match status" value="1"/>
</dbReference>
<sequence length="428" mass="48949">MIEESNQVQPESSTNQETRFMSQAPIKRPRFMSQLQEPMSKEPQFSKKAEEIEETESMDIDALAVIERWSEPYFIRKVLKEGLGDDRNMHNLIAIAVHAVLLESGFVGFDPVSKLQIYRFPDDWHSSVPICYSLPELLRHDNKFGSNLTDYVVIKFQTVGKFVQVYGSLVNEGSGLHRLSLDEHRFAPTLELVWANCDENDNLCDRTGLTLPACLMRLPIELKLKIVESLRGVHIARMECVCKEMRNLMGNLASDNDLWKRKLEVISESLDLPVGYHIHRGLIILWMAGAIGAVRSLRSGNPNVVLFNKLLKSFFGFDTFFATDVRRFRDGEIFIGNLRRSIEEVIPILEKKLSDAAGREVVVWFMEERANDITKQASVVQHNSVCGSKEDVFVLKVSSPGAERILKVPDRSVQRYAYESLLYLRRRV</sequence>
<feature type="domain" description="F-box" evidence="2">
    <location>
        <begin position="212"/>
        <end position="262"/>
    </location>
</feature>
<proteinExistence type="predicted"/>
<dbReference type="SUPFAM" id="SSF81383">
    <property type="entry name" value="F-box domain"/>
    <property type="match status" value="1"/>
</dbReference>
<dbReference type="Gene3D" id="1.20.1280.50">
    <property type="match status" value="1"/>
</dbReference>
<dbReference type="STRING" id="93759.A0A1R3GZ67"/>
<evidence type="ECO:0000259" key="2">
    <source>
        <dbReference type="PROSITE" id="PS50181"/>
    </source>
</evidence>
<keyword evidence="4" id="KW-1185">Reference proteome</keyword>
<dbReference type="AlphaFoldDB" id="A0A1R3GZ67"/>
<protein>
    <recommendedName>
        <fullName evidence="2">F-box domain-containing protein</fullName>
    </recommendedName>
</protein>
<dbReference type="PANTHER" id="PTHR47602">
    <property type="entry name" value="F-BOX PROTEIN SKIP22"/>
    <property type="match status" value="1"/>
</dbReference>
<dbReference type="InterPro" id="IPR036047">
    <property type="entry name" value="F-box-like_dom_sf"/>
</dbReference>
<comment type="caution">
    <text evidence="3">The sequence shown here is derived from an EMBL/GenBank/DDBJ whole genome shotgun (WGS) entry which is preliminary data.</text>
</comment>
<name>A0A1R3GZ67_9ROSI</name>
<dbReference type="Proteomes" id="UP000187203">
    <property type="component" value="Unassembled WGS sequence"/>
</dbReference>